<organism evidence="1 6">
    <name type="scientific">Acinetobacter cumulans</name>
    <dbReference type="NCBI Taxonomy" id="2136182"/>
    <lineage>
        <taxon>Bacteria</taxon>
        <taxon>Pseudomonadati</taxon>
        <taxon>Pseudomonadota</taxon>
        <taxon>Gammaproteobacteria</taxon>
        <taxon>Moraxellales</taxon>
        <taxon>Moraxellaceae</taxon>
        <taxon>Acinetobacter</taxon>
    </lineage>
</organism>
<dbReference type="EMBL" id="RAXZ01000036">
    <property type="protein sequence ID" value="RKG48264.1"/>
    <property type="molecule type" value="Genomic_DNA"/>
</dbReference>
<keyword evidence="5" id="KW-1185">Reference proteome</keyword>
<evidence type="ECO:0000313" key="1">
    <source>
        <dbReference type="EMBL" id="RKG48264.1"/>
    </source>
</evidence>
<dbReference type="Proteomes" id="UP000267166">
    <property type="component" value="Unassembled WGS sequence"/>
</dbReference>
<proteinExistence type="predicted"/>
<protein>
    <submittedName>
        <fullName evidence="1">Uncharacterized protein</fullName>
    </submittedName>
</protein>
<evidence type="ECO:0000313" key="2">
    <source>
        <dbReference type="EMBL" id="RLL31384.1"/>
    </source>
</evidence>
<dbReference type="EMBL" id="RCHD01000046">
    <property type="protein sequence ID" value="RLL31384.1"/>
    <property type="molecule type" value="Genomic_DNA"/>
</dbReference>
<dbReference type="AlphaFoldDB" id="A0A3A8FZZ7"/>
<sequence length="216" mass="24567">MAFDLVQYFSEQIDTQKPALLSQLNRQERREHIQEINALTLGELIQQWRENETKVYQEINALDPLYIQEVARHLTTSAHNESILAKAELETLTSEIFSLQLHELKQLHDTGSHTQNSIRELLIGQIEHLSGQANDWVWSTNNLTELIGSKPIPQDDISLDASMKEFNQMVSQQHTQDDQAQTETVVSIPTWSKILEPIVALAVLWVLASAACNIFA</sequence>
<evidence type="ECO:0000313" key="5">
    <source>
        <dbReference type="Proteomes" id="UP000273105"/>
    </source>
</evidence>
<dbReference type="Proteomes" id="UP000273105">
    <property type="component" value="Unassembled WGS sequence"/>
</dbReference>
<evidence type="ECO:0000313" key="4">
    <source>
        <dbReference type="Proteomes" id="UP000267166"/>
    </source>
</evidence>
<reference evidence="1 6" key="2">
    <citation type="submission" date="2018-09" db="EMBL/GenBank/DDBJ databases">
        <title>The draft genome of Acinetobacter spp. strains.</title>
        <authorList>
            <person name="Qin J."/>
            <person name="Feng Y."/>
            <person name="Zong Z."/>
        </authorList>
    </citation>
    <scope>NUCLEOTIDE SEQUENCE [LARGE SCALE GENOMIC DNA]</scope>
    <source>
        <strain evidence="1 6">WCHAc060002</strain>
    </source>
</reference>
<name>A0A3A8FZZ7_9GAMM</name>
<evidence type="ECO:0000313" key="3">
    <source>
        <dbReference type="EMBL" id="RLL39052.1"/>
    </source>
</evidence>
<accession>A0A3A8FZZ7</accession>
<evidence type="ECO:0000313" key="6">
    <source>
        <dbReference type="Proteomes" id="UP000281084"/>
    </source>
</evidence>
<gene>
    <name evidence="1" type="ORF">D7V64_15570</name>
    <name evidence="3" type="ORF">D9K79_15590</name>
    <name evidence="2" type="ORF">D9K80_15000</name>
</gene>
<reference evidence="4 5" key="1">
    <citation type="submission" date="2018-09" db="EMBL/GenBank/DDBJ databases">
        <title>The draft genome of Acinetobacter sp. strains.</title>
        <authorList>
            <person name="Qin J."/>
            <person name="Feng Y."/>
            <person name="Zong Z."/>
        </authorList>
    </citation>
    <scope>NUCLEOTIDE SEQUENCE [LARGE SCALE GENOMIC DNA]</scope>
    <source>
        <strain evidence="3 5">WCHAc060001</strain>
        <strain evidence="2 4">WCHAc060003</strain>
    </source>
</reference>
<dbReference type="Proteomes" id="UP000281084">
    <property type="component" value="Unassembled WGS sequence"/>
</dbReference>
<accession>A0A498CTY2</accession>
<comment type="caution">
    <text evidence="1">The sequence shown here is derived from an EMBL/GenBank/DDBJ whole genome shotgun (WGS) entry which is preliminary data.</text>
</comment>
<dbReference type="RefSeq" id="WP_106986565.1">
    <property type="nucleotide sequence ID" value="NZ_CP035934.2"/>
</dbReference>
<dbReference type="EMBL" id="RCHE01000051">
    <property type="protein sequence ID" value="RLL39052.1"/>
    <property type="molecule type" value="Genomic_DNA"/>
</dbReference>